<gene>
    <name evidence="1" type="ORF">GCM10007968_13510</name>
</gene>
<dbReference type="Pfam" id="PF05402">
    <property type="entry name" value="PqqD"/>
    <property type="match status" value="1"/>
</dbReference>
<sequence length="96" mass="10488">MNTYYIRKNNCETVEIDDQLMIVNSDNFTVTNLNGAGGKCWALLEKRQSADTLVKNLLGSGDNAADGQQTNFARLQADVEAFLSQMAAYGLIEHAG</sequence>
<keyword evidence="2" id="KW-1185">Reference proteome</keyword>
<dbReference type="RefSeq" id="WP_188802322.1">
    <property type="nucleotide sequence ID" value="NZ_BMOK01000004.1"/>
</dbReference>
<evidence type="ECO:0000313" key="1">
    <source>
        <dbReference type="EMBL" id="GGL50576.1"/>
    </source>
</evidence>
<comment type="caution">
    <text evidence="1">The sequence shown here is derived from an EMBL/GenBank/DDBJ whole genome shotgun (WGS) entry which is preliminary data.</text>
</comment>
<dbReference type="InterPro" id="IPR008792">
    <property type="entry name" value="PQQD"/>
</dbReference>
<accession>A0A917S2W9</accession>
<evidence type="ECO:0000313" key="2">
    <source>
        <dbReference type="Proteomes" id="UP000654670"/>
    </source>
</evidence>
<dbReference type="Gene3D" id="1.10.10.1150">
    <property type="entry name" value="Coenzyme PQQ synthesis protein D (PqqD)"/>
    <property type="match status" value="1"/>
</dbReference>
<dbReference type="InterPro" id="IPR041881">
    <property type="entry name" value="PqqD_sf"/>
</dbReference>
<organism evidence="1 2">
    <name type="scientific">Sporolactobacillus putidus</name>
    <dbReference type="NCBI Taxonomy" id="492735"/>
    <lineage>
        <taxon>Bacteria</taxon>
        <taxon>Bacillati</taxon>
        <taxon>Bacillota</taxon>
        <taxon>Bacilli</taxon>
        <taxon>Bacillales</taxon>
        <taxon>Sporolactobacillaceae</taxon>
        <taxon>Sporolactobacillus</taxon>
    </lineage>
</organism>
<dbReference type="Proteomes" id="UP000654670">
    <property type="component" value="Unassembled WGS sequence"/>
</dbReference>
<dbReference type="AlphaFoldDB" id="A0A917S2W9"/>
<proteinExistence type="predicted"/>
<dbReference type="EMBL" id="BMOK01000004">
    <property type="protein sequence ID" value="GGL50576.1"/>
    <property type="molecule type" value="Genomic_DNA"/>
</dbReference>
<protein>
    <recommendedName>
        <fullName evidence="3">Coenzyme PQQ synthesis protein D (PqqD)</fullName>
    </recommendedName>
</protein>
<evidence type="ECO:0008006" key="3">
    <source>
        <dbReference type="Google" id="ProtNLM"/>
    </source>
</evidence>
<reference evidence="1" key="1">
    <citation type="journal article" date="2014" name="Int. J. Syst. Evol. Microbiol.">
        <title>Complete genome sequence of Corynebacterium casei LMG S-19264T (=DSM 44701T), isolated from a smear-ripened cheese.</title>
        <authorList>
            <consortium name="US DOE Joint Genome Institute (JGI-PGF)"/>
            <person name="Walter F."/>
            <person name="Albersmeier A."/>
            <person name="Kalinowski J."/>
            <person name="Ruckert C."/>
        </authorList>
    </citation>
    <scope>NUCLEOTIDE SEQUENCE</scope>
    <source>
        <strain evidence="1">JCM 15325</strain>
    </source>
</reference>
<reference evidence="1" key="2">
    <citation type="submission" date="2020-09" db="EMBL/GenBank/DDBJ databases">
        <authorList>
            <person name="Sun Q."/>
            <person name="Ohkuma M."/>
        </authorList>
    </citation>
    <scope>NUCLEOTIDE SEQUENCE</scope>
    <source>
        <strain evidence="1">JCM 15325</strain>
    </source>
</reference>
<name>A0A917S2W9_9BACL</name>